<keyword evidence="3" id="KW-1133">Transmembrane helix</keyword>
<evidence type="ECO:0000313" key="4">
    <source>
        <dbReference type="Ensembl" id="ENSCJAP00000093057.1"/>
    </source>
</evidence>
<evidence type="ECO:0000256" key="3">
    <source>
        <dbReference type="SAM" id="Phobius"/>
    </source>
</evidence>
<keyword evidence="3" id="KW-0472">Membrane</keyword>
<name>A0A8I3X4K1_CALJA</name>
<proteinExistence type="inferred from homology"/>
<reference evidence="4" key="2">
    <citation type="submission" date="2025-08" db="UniProtKB">
        <authorList>
            <consortium name="Ensembl"/>
        </authorList>
    </citation>
    <scope>IDENTIFICATION</scope>
</reference>
<evidence type="ECO:0000313" key="5">
    <source>
        <dbReference type="Proteomes" id="UP000008225"/>
    </source>
</evidence>
<evidence type="ECO:0008006" key="6">
    <source>
        <dbReference type="Google" id="ProtNLM"/>
    </source>
</evidence>
<evidence type="ECO:0000256" key="2">
    <source>
        <dbReference type="SAM" id="MobiDB-lite"/>
    </source>
</evidence>
<reference evidence="4" key="3">
    <citation type="submission" date="2025-09" db="UniProtKB">
        <authorList>
            <consortium name="Ensembl"/>
        </authorList>
    </citation>
    <scope>IDENTIFICATION</scope>
</reference>
<dbReference type="Pfam" id="PF08613">
    <property type="entry name" value="Cyclin"/>
    <property type="match status" value="1"/>
</dbReference>
<dbReference type="AlphaFoldDB" id="A0A8I3X4K1"/>
<keyword evidence="5" id="KW-1185">Reference proteome</keyword>
<dbReference type="Gene3D" id="1.10.472.10">
    <property type="entry name" value="Cyclin-like"/>
    <property type="match status" value="1"/>
</dbReference>
<feature type="compositionally biased region" description="Basic and acidic residues" evidence="2">
    <location>
        <begin position="122"/>
        <end position="135"/>
    </location>
</feature>
<evidence type="ECO:0000256" key="1">
    <source>
        <dbReference type="ARBA" id="ARBA00005463"/>
    </source>
</evidence>
<reference evidence="4 5" key="1">
    <citation type="submission" date="2009-03" db="EMBL/GenBank/DDBJ databases">
        <authorList>
            <person name="Warren W."/>
            <person name="Ye L."/>
            <person name="Minx P."/>
            <person name="Worley K."/>
            <person name="Gibbs R."/>
            <person name="Wilson R.K."/>
        </authorList>
    </citation>
    <scope>NUCLEOTIDE SEQUENCE [LARGE SCALE GENOMIC DNA]</scope>
</reference>
<dbReference type="CDD" id="cd20540">
    <property type="entry name" value="CYCLIN_CCNY_like"/>
    <property type="match status" value="1"/>
</dbReference>
<feature type="compositionally biased region" description="Basic and acidic residues" evidence="2">
    <location>
        <begin position="69"/>
        <end position="115"/>
    </location>
</feature>
<feature type="transmembrane region" description="Helical" evidence="3">
    <location>
        <begin position="303"/>
        <end position="322"/>
    </location>
</feature>
<feature type="compositionally biased region" description="Polar residues" evidence="2">
    <location>
        <begin position="196"/>
        <end position="208"/>
    </location>
</feature>
<dbReference type="SUPFAM" id="SSF47954">
    <property type="entry name" value="Cyclin-like"/>
    <property type="match status" value="1"/>
</dbReference>
<dbReference type="InterPro" id="IPR013922">
    <property type="entry name" value="Cyclin_PHO80-like"/>
</dbReference>
<organism evidence="4 5">
    <name type="scientific">Callithrix jacchus</name>
    <name type="common">White-tufted-ear marmoset</name>
    <name type="synonym">Simia Jacchus</name>
    <dbReference type="NCBI Taxonomy" id="9483"/>
    <lineage>
        <taxon>Eukaryota</taxon>
        <taxon>Metazoa</taxon>
        <taxon>Chordata</taxon>
        <taxon>Craniata</taxon>
        <taxon>Vertebrata</taxon>
        <taxon>Euteleostomi</taxon>
        <taxon>Mammalia</taxon>
        <taxon>Eutheria</taxon>
        <taxon>Euarchontoglires</taxon>
        <taxon>Primates</taxon>
        <taxon>Haplorrhini</taxon>
        <taxon>Platyrrhini</taxon>
        <taxon>Cebidae</taxon>
        <taxon>Callitrichinae</taxon>
        <taxon>Callithrix</taxon>
        <taxon>Callithrix</taxon>
    </lineage>
</organism>
<protein>
    <recommendedName>
        <fullName evidence="6">Cyclin-like domain-containing protein</fullName>
    </recommendedName>
</protein>
<dbReference type="PANTHER" id="PTHR14248">
    <property type="entry name" value="CYCLIN Y, ISOFORM A"/>
    <property type="match status" value="1"/>
</dbReference>
<dbReference type="InterPro" id="IPR036915">
    <property type="entry name" value="Cyclin-like_sf"/>
</dbReference>
<dbReference type="GeneTree" id="ENSGT00940000154453"/>
<accession>A0A8I3X4K1</accession>
<feature type="compositionally biased region" description="Basic and acidic residues" evidence="2">
    <location>
        <begin position="142"/>
        <end position="155"/>
    </location>
</feature>
<comment type="similarity">
    <text evidence="1">Belongs to the cyclin family. Cyclin Y subfamily.</text>
</comment>
<dbReference type="GO" id="GO:0019901">
    <property type="term" value="F:protein kinase binding"/>
    <property type="evidence" value="ECO:0007669"/>
    <property type="project" value="InterPro"/>
</dbReference>
<feature type="compositionally biased region" description="Basic and acidic residues" evidence="2">
    <location>
        <begin position="162"/>
        <end position="194"/>
    </location>
</feature>
<keyword evidence="3" id="KW-0812">Transmembrane</keyword>
<dbReference type="Proteomes" id="UP000008225">
    <property type="component" value="Chromosome 12"/>
</dbReference>
<feature type="region of interest" description="Disordered" evidence="2">
    <location>
        <begin position="53"/>
        <end position="214"/>
    </location>
</feature>
<dbReference type="Ensembl" id="ENSCJAT00000137547.1">
    <property type="protein sequence ID" value="ENSCJAP00000093057.1"/>
    <property type="gene ID" value="ENSCJAG00000069816.1"/>
</dbReference>
<sequence length="465" mass="52527">MGNILCCCVCPKSDDDEVSGCPPECKICEATAEDTTAAAPTAAAIEPAELTVEAGEGLPVHDICDGEMPEGRALESDPSDHREAKKSQAVDRALESNPSDHPESKKYPADDRALESDPSDDPEGKKYPADDRALESDSSDDPEGKKYPADDRALESDSSDDPEGKKYPADDRALEFDPSDHPEGRKYPADDRALESNPSETRKSQTAQEIGENSRRNHICMDRFSLKFSSCSTIFLEDSTASCPHFETTLKSVALDFYFLIKDREGYLSYKIFDEHAYPLKYRTEEYIMYDPSETMIYKFIRTLFYVKSLKVAVAIIIMVYIQRLIRYSRIYICSATWRRIILGAILVAIKVRSNVPVCNKDLCRRFEKTTVDDLNKLEMNFLELINYDTNVSKSIYTVYYFRLRDLVYTYGLGSPICLLDTQRAWDLQALSRMEQDEVFYTACKTGSLSVDDLTSLQRAKAILS</sequence>